<dbReference type="OMA" id="NEVLWFM"/>
<protein>
    <submittedName>
        <fullName evidence="2">Phosphoprotein phosphatase</fullName>
    </submittedName>
</protein>
<evidence type="ECO:0000259" key="1">
    <source>
        <dbReference type="Pfam" id="PF00149"/>
    </source>
</evidence>
<dbReference type="JaponicusDB" id="SJAG_00132"/>
<dbReference type="PANTHER" id="PTHR46546">
    <property type="entry name" value="SHEWANELLA-LIKE PROTEIN PHOSPHATASE 1"/>
    <property type="match status" value="1"/>
</dbReference>
<dbReference type="OrthoDB" id="5976022at2759"/>
<dbReference type="AlphaFoldDB" id="B6JXJ0"/>
<organism evidence="2 3">
    <name type="scientific">Schizosaccharomyces japonicus (strain yFS275 / FY16936)</name>
    <name type="common">Fission yeast</name>
    <dbReference type="NCBI Taxonomy" id="402676"/>
    <lineage>
        <taxon>Eukaryota</taxon>
        <taxon>Fungi</taxon>
        <taxon>Dikarya</taxon>
        <taxon>Ascomycota</taxon>
        <taxon>Taphrinomycotina</taxon>
        <taxon>Schizosaccharomycetes</taxon>
        <taxon>Schizosaccharomycetales</taxon>
        <taxon>Schizosaccharomycetaceae</taxon>
        <taxon>Schizosaccharomyces</taxon>
    </lineage>
</organism>
<dbReference type="HOGENOM" id="CLU_042543_3_0_1"/>
<name>B6JXJ0_SCHJY</name>
<proteinExistence type="predicted"/>
<reference evidence="2 3" key="1">
    <citation type="journal article" date="2011" name="Science">
        <title>Comparative functional genomics of the fission yeasts.</title>
        <authorList>
            <person name="Rhind N."/>
            <person name="Chen Z."/>
            <person name="Yassour M."/>
            <person name="Thompson D.A."/>
            <person name="Haas B.J."/>
            <person name="Habib N."/>
            <person name="Wapinski I."/>
            <person name="Roy S."/>
            <person name="Lin M.F."/>
            <person name="Heiman D.I."/>
            <person name="Young S.K."/>
            <person name="Furuya K."/>
            <person name="Guo Y."/>
            <person name="Pidoux A."/>
            <person name="Chen H.M."/>
            <person name="Robbertse B."/>
            <person name="Goldberg J.M."/>
            <person name="Aoki K."/>
            <person name="Bayne E.H."/>
            <person name="Berlin A.M."/>
            <person name="Desjardins C.A."/>
            <person name="Dobbs E."/>
            <person name="Dukaj L."/>
            <person name="Fan L."/>
            <person name="FitzGerald M.G."/>
            <person name="French C."/>
            <person name="Gujja S."/>
            <person name="Hansen K."/>
            <person name="Keifenheim D."/>
            <person name="Levin J.Z."/>
            <person name="Mosher R.A."/>
            <person name="Mueller C.A."/>
            <person name="Pfiffner J."/>
            <person name="Priest M."/>
            <person name="Russ C."/>
            <person name="Smialowska A."/>
            <person name="Swoboda P."/>
            <person name="Sykes S.M."/>
            <person name="Vaughn M."/>
            <person name="Vengrova S."/>
            <person name="Yoder R."/>
            <person name="Zeng Q."/>
            <person name="Allshire R."/>
            <person name="Baulcombe D."/>
            <person name="Birren B.W."/>
            <person name="Brown W."/>
            <person name="Ekwall K."/>
            <person name="Kellis M."/>
            <person name="Leatherwood J."/>
            <person name="Levin H."/>
            <person name="Margalit H."/>
            <person name="Martienssen R."/>
            <person name="Nieduszynski C.A."/>
            <person name="Spatafora J.W."/>
            <person name="Friedman N."/>
            <person name="Dalgaard J.Z."/>
            <person name="Baumann P."/>
            <person name="Niki H."/>
            <person name="Regev A."/>
            <person name="Nusbaum C."/>
        </authorList>
    </citation>
    <scope>NUCLEOTIDE SEQUENCE [LARGE SCALE GENOMIC DNA]</scope>
    <source>
        <strain evidence="3">yFS275 / FY16936</strain>
    </source>
</reference>
<dbReference type="InterPro" id="IPR004843">
    <property type="entry name" value="Calcineurin-like_PHP"/>
</dbReference>
<keyword evidence="3" id="KW-1185">Reference proteome</keyword>
<evidence type="ECO:0000313" key="3">
    <source>
        <dbReference type="Proteomes" id="UP000001744"/>
    </source>
</evidence>
<dbReference type="STRING" id="402676.B6JXJ0"/>
<dbReference type="VEuPathDB" id="FungiDB:SJAG_00132"/>
<dbReference type="InterPro" id="IPR029052">
    <property type="entry name" value="Metallo-depent_PP-like"/>
</dbReference>
<dbReference type="GeneID" id="7049695"/>
<dbReference type="Gene3D" id="3.60.21.10">
    <property type="match status" value="1"/>
</dbReference>
<dbReference type="Pfam" id="PF00149">
    <property type="entry name" value="Metallophos"/>
    <property type="match status" value="1"/>
</dbReference>
<feature type="domain" description="Calcineurin-like phosphoesterase" evidence="1">
    <location>
        <begin position="63"/>
        <end position="285"/>
    </location>
</feature>
<dbReference type="SUPFAM" id="SSF56300">
    <property type="entry name" value="Metallo-dependent phosphatases"/>
    <property type="match status" value="1"/>
</dbReference>
<dbReference type="RefSeq" id="XP_002171427.1">
    <property type="nucleotide sequence ID" value="XM_002171391.2"/>
</dbReference>
<dbReference type="EMBL" id="KE651166">
    <property type="protein sequence ID" value="EEB05134.1"/>
    <property type="molecule type" value="Genomic_DNA"/>
</dbReference>
<accession>B6JXJ0</accession>
<evidence type="ECO:0000313" key="2">
    <source>
        <dbReference type="EMBL" id="EEB05134.1"/>
    </source>
</evidence>
<sequence>MAGFPVLRALSVVLFAYVFVTLFLGSRAQNWLQDVFHHNDRVFNQLEEDHTRRLGAQELKFPTVYALGDIHGDFNNAIEVLSFAGLVSDDEERHWTGGNSILVQTGDIVDRGPDTRKIFAWMNTLAAEAEQVGGAVIRLLGNHEFMNARGDWRYVHPGDIESYPEPSIQHRTKDWQAHGEIGSLLLSSYNITYFEKQTRSHFMHAGLSRHWAKHESEINDLGNRLLELFMARESIPNKYMTFWQSDGPMWYRGHANLPDEAACKNVKEILRIIDADRVIMGHTPQLPGIRQRCDGKIILIDTGLSSAYSGAKAILRLEQDEEYVVASAVYADRAELLSKTKKGQL</sequence>
<gene>
    <name evidence="2" type="ORF">SJAG_00132</name>
</gene>
<dbReference type="GO" id="GO:0016787">
    <property type="term" value="F:hydrolase activity"/>
    <property type="evidence" value="ECO:0007669"/>
    <property type="project" value="InterPro"/>
</dbReference>
<dbReference type="eggNOG" id="KOG0374">
    <property type="taxonomic scope" value="Eukaryota"/>
</dbReference>
<dbReference type="PANTHER" id="PTHR46546:SF4">
    <property type="entry name" value="SHEWANELLA-LIKE PROTEIN PHOSPHATASE 1"/>
    <property type="match status" value="1"/>
</dbReference>
<dbReference type="Proteomes" id="UP000001744">
    <property type="component" value="Unassembled WGS sequence"/>
</dbReference>